<comment type="caution">
    <text evidence="1">The sequence shown here is derived from an EMBL/GenBank/DDBJ whole genome shotgun (WGS) entry which is preliminary data.</text>
</comment>
<name>X1CF36_9ZZZZ</name>
<dbReference type="EMBL" id="BART01025988">
    <property type="protein sequence ID" value="GAG91712.1"/>
    <property type="molecule type" value="Genomic_DNA"/>
</dbReference>
<accession>X1CF36</accession>
<feature type="non-terminal residue" evidence="1">
    <location>
        <position position="1"/>
    </location>
</feature>
<reference evidence="1" key="1">
    <citation type="journal article" date="2014" name="Front. Microbiol.">
        <title>High frequency of phylogenetically diverse reductive dehalogenase-homologous genes in deep subseafloor sedimentary metagenomes.</title>
        <authorList>
            <person name="Kawai M."/>
            <person name="Futagami T."/>
            <person name="Toyoda A."/>
            <person name="Takaki Y."/>
            <person name="Nishi S."/>
            <person name="Hori S."/>
            <person name="Arai W."/>
            <person name="Tsubouchi T."/>
            <person name="Morono Y."/>
            <person name="Uchiyama I."/>
            <person name="Ito T."/>
            <person name="Fujiyama A."/>
            <person name="Inagaki F."/>
            <person name="Takami H."/>
        </authorList>
    </citation>
    <scope>NUCLEOTIDE SEQUENCE</scope>
    <source>
        <strain evidence="1">Expedition CK06-06</strain>
    </source>
</reference>
<gene>
    <name evidence="1" type="ORF">S01H4_46491</name>
</gene>
<organism evidence="1">
    <name type="scientific">marine sediment metagenome</name>
    <dbReference type="NCBI Taxonomy" id="412755"/>
    <lineage>
        <taxon>unclassified sequences</taxon>
        <taxon>metagenomes</taxon>
        <taxon>ecological metagenomes</taxon>
    </lineage>
</organism>
<sequence length="55" mass="6598">TQNLFFLLRVNILEPNIFTNFLVSFKRYFIWLFSISLASFSKLSHYAFSMADLRE</sequence>
<protein>
    <submittedName>
        <fullName evidence="1">Uncharacterized protein</fullName>
    </submittedName>
</protein>
<evidence type="ECO:0000313" key="1">
    <source>
        <dbReference type="EMBL" id="GAG91712.1"/>
    </source>
</evidence>
<proteinExistence type="predicted"/>
<dbReference type="AlphaFoldDB" id="X1CF36"/>